<evidence type="ECO:0000256" key="13">
    <source>
        <dbReference type="ARBA" id="ARBA00023136"/>
    </source>
</evidence>
<keyword evidence="7 16" id="KW-1003">Cell membrane</keyword>
<evidence type="ECO:0000313" key="20">
    <source>
        <dbReference type="Proteomes" id="UP001301869"/>
    </source>
</evidence>
<gene>
    <name evidence="16" type="primary">oadG</name>
    <name evidence="19" type="ORF">P1P91_13810</name>
</gene>
<dbReference type="Pfam" id="PF04277">
    <property type="entry name" value="OAD_gamma"/>
    <property type="match status" value="1"/>
</dbReference>
<feature type="region of interest" description="Disordered" evidence="18">
    <location>
        <begin position="45"/>
        <end position="66"/>
    </location>
</feature>
<evidence type="ECO:0000256" key="1">
    <source>
        <dbReference type="ARBA" id="ARBA00001959"/>
    </source>
</evidence>
<feature type="transmembrane region" description="Helical" evidence="16 17">
    <location>
        <begin position="12"/>
        <end position="34"/>
    </location>
</feature>
<keyword evidence="6 16" id="KW-0813">Transport</keyword>
<organism evidence="19 20">
    <name type="scientific">Halomonas piscis</name>
    <dbReference type="NCBI Taxonomy" id="3031727"/>
    <lineage>
        <taxon>Bacteria</taxon>
        <taxon>Pseudomonadati</taxon>
        <taxon>Pseudomonadota</taxon>
        <taxon>Gammaproteobacteria</taxon>
        <taxon>Oceanospirillales</taxon>
        <taxon>Halomonadaceae</taxon>
        <taxon>Halomonas</taxon>
    </lineage>
</organism>
<dbReference type="EMBL" id="CP119391">
    <property type="protein sequence ID" value="WNK19881.1"/>
    <property type="molecule type" value="Genomic_DNA"/>
</dbReference>
<keyword evidence="11 16" id="KW-0915">Sodium</keyword>
<comment type="cofactor">
    <cofactor evidence="1 16 17">
        <name>Na(+)</name>
        <dbReference type="ChEBI" id="CHEBI:29101"/>
    </cofactor>
</comment>
<feature type="compositionally biased region" description="Low complexity" evidence="18">
    <location>
        <begin position="51"/>
        <end position="62"/>
    </location>
</feature>
<dbReference type="Proteomes" id="UP001301869">
    <property type="component" value="Chromosome"/>
</dbReference>
<dbReference type="EC" id="7.2.4.2" evidence="16"/>
<evidence type="ECO:0000256" key="8">
    <source>
        <dbReference type="ARBA" id="ARBA00022692"/>
    </source>
</evidence>
<name>A0ABY9YZM8_9GAMM</name>
<evidence type="ECO:0000256" key="11">
    <source>
        <dbReference type="ARBA" id="ARBA00023053"/>
    </source>
</evidence>
<sequence>MQDAQLVSESLALMAAGMGFVVVFLTVLVMITTLMSRVIRRLFPEPPPGPAASASPQAAAERAPAREDEQLIAVLSAAVHRYRRDHPR</sequence>
<evidence type="ECO:0000256" key="10">
    <source>
        <dbReference type="ARBA" id="ARBA00022989"/>
    </source>
</evidence>
<dbReference type="NCBIfam" id="TIGR01195">
    <property type="entry name" value="oadG_fam"/>
    <property type="match status" value="1"/>
</dbReference>
<comment type="function">
    <text evidence="2 16 17">Catalyzes the decarboxylation of oxaloacetate coupled to Na(+) translocation.</text>
</comment>
<comment type="subunit">
    <text evidence="5 16">Heterotrimer of an alpha, a beta and a gamma subunit.</text>
</comment>
<evidence type="ECO:0000256" key="3">
    <source>
        <dbReference type="ARBA" id="ARBA00004162"/>
    </source>
</evidence>
<comment type="subcellular location">
    <subcellularLocation>
        <location evidence="3 16 17">Cell membrane</location>
        <topology evidence="3 16 17">Single-pass membrane protein</topology>
    </subcellularLocation>
</comment>
<accession>A0ABY9YZM8</accession>
<keyword evidence="8 16" id="KW-0812">Transmembrane</keyword>
<comment type="similarity">
    <text evidence="4 16 17">Belongs to the OadG family.</text>
</comment>
<evidence type="ECO:0000256" key="14">
    <source>
        <dbReference type="ARBA" id="ARBA00023201"/>
    </source>
</evidence>
<keyword evidence="20" id="KW-1185">Reference proteome</keyword>
<reference evidence="19 20" key="1">
    <citation type="submission" date="2023-03" db="EMBL/GenBank/DDBJ databases">
        <title>Halomonas sp. nov., isolated from Korean tranditional fermented seafood 'Jeotgal'.</title>
        <authorList>
            <person name="Kim B."/>
            <person name="Shin N.-R."/>
        </authorList>
    </citation>
    <scope>NUCLEOTIDE SEQUENCE [LARGE SCALE GENOMIC DNA]</scope>
    <source>
        <strain evidence="19 20">SG2L-4</strain>
    </source>
</reference>
<evidence type="ECO:0000256" key="5">
    <source>
        <dbReference type="ARBA" id="ARBA00011869"/>
    </source>
</evidence>
<evidence type="ECO:0000256" key="16">
    <source>
        <dbReference type="HAMAP-Rule" id="MF_00404"/>
    </source>
</evidence>
<keyword evidence="13 16" id="KW-0472">Membrane</keyword>
<proteinExistence type="inferred from homology"/>
<keyword evidence="9 16" id="KW-1278">Translocase</keyword>
<dbReference type="RefSeq" id="WP_311883349.1">
    <property type="nucleotide sequence ID" value="NZ_CP119391.1"/>
</dbReference>
<evidence type="ECO:0000256" key="17">
    <source>
        <dbReference type="RuleBase" id="RU004278"/>
    </source>
</evidence>
<evidence type="ECO:0000256" key="6">
    <source>
        <dbReference type="ARBA" id="ARBA00022448"/>
    </source>
</evidence>
<protein>
    <recommendedName>
        <fullName evidence="16">Probable oxaloacetate decarboxylase gamma chain</fullName>
        <ecNumber evidence="16">7.2.4.2</ecNumber>
    </recommendedName>
</protein>
<comment type="catalytic activity">
    <reaction evidence="15 16 17">
        <text>oxaloacetate + 2 Na(+)(in) + H(+) = pyruvate + 2 Na(+)(out) + CO2</text>
        <dbReference type="Rhea" id="RHEA:57724"/>
        <dbReference type="ChEBI" id="CHEBI:15361"/>
        <dbReference type="ChEBI" id="CHEBI:15378"/>
        <dbReference type="ChEBI" id="CHEBI:16452"/>
        <dbReference type="ChEBI" id="CHEBI:16526"/>
        <dbReference type="ChEBI" id="CHEBI:29101"/>
        <dbReference type="EC" id="7.2.4.2"/>
    </reaction>
</comment>
<evidence type="ECO:0000256" key="2">
    <source>
        <dbReference type="ARBA" id="ARBA00003002"/>
    </source>
</evidence>
<dbReference type="InterPro" id="IPR023424">
    <property type="entry name" value="OadG"/>
</dbReference>
<evidence type="ECO:0000256" key="12">
    <source>
        <dbReference type="ARBA" id="ARBA00023065"/>
    </source>
</evidence>
<evidence type="ECO:0000313" key="19">
    <source>
        <dbReference type="EMBL" id="WNK19881.1"/>
    </source>
</evidence>
<evidence type="ECO:0000256" key="15">
    <source>
        <dbReference type="ARBA" id="ARBA00048176"/>
    </source>
</evidence>
<dbReference type="InterPro" id="IPR005899">
    <property type="entry name" value="Na_pump_deCOase"/>
</dbReference>
<evidence type="ECO:0000256" key="18">
    <source>
        <dbReference type="SAM" id="MobiDB-lite"/>
    </source>
</evidence>
<dbReference type="HAMAP" id="MF_00404">
    <property type="entry name" value="OadG"/>
    <property type="match status" value="1"/>
</dbReference>
<evidence type="ECO:0000256" key="4">
    <source>
        <dbReference type="ARBA" id="ARBA00005844"/>
    </source>
</evidence>
<keyword evidence="14 16" id="KW-0739">Sodium transport</keyword>
<evidence type="ECO:0000256" key="7">
    <source>
        <dbReference type="ARBA" id="ARBA00022475"/>
    </source>
</evidence>
<keyword evidence="12 16" id="KW-0406">Ion transport</keyword>
<evidence type="ECO:0000256" key="9">
    <source>
        <dbReference type="ARBA" id="ARBA00022967"/>
    </source>
</evidence>
<keyword evidence="10 16" id="KW-1133">Transmembrane helix</keyword>